<dbReference type="AlphaFoldDB" id="A0A5A7SZH0"/>
<dbReference type="EMBL" id="SSTE01019655">
    <property type="protein sequence ID" value="KAA0036490.1"/>
    <property type="molecule type" value="Genomic_DNA"/>
</dbReference>
<reference evidence="10 11" key="1">
    <citation type="submission" date="2019-08" db="EMBL/GenBank/DDBJ databases">
        <title>Draft genome sequences of two oriental melons (Cucumis melo L. var makuwa).</title>
        <authorList>
            <person name="Kwon S.-Y."/>
        </authorList>
    </citation>
    <scope>NUCLEOTIDE SEQUENCE [LARGE SCALE GENOMIC DNA]</scope>
    <source>
        <strain evidence="11">cv. Chang Bougi</strain>
        <strain evidence="10">cv. SW 3</strain>
        <tissue evidence="8">Leaf</tissue>
    </source>
</reference>
<evidence type="ECO:0000313" key="9">
    <source>
        <dbReference type="EMBL" id="TYJ99996.1"/>
    </source>
</evidence>
<gene>
    <name evidence="9" type="ORF">E5676_scaffold360G00410</name>
    <name evidence="8" type="ORF">E6C27_scaffold147G00590</name>
</gene>
<comment type="subcellular location">
    <subcellularLocation>
        <location evidence="1">Cell membrane</location>
        <topology evidence="1">Single-pass membrane protein</topology>
    </subcellularLocation>
</comment>
<evidence type="ECO:0000256" key="5">
    <source>
        <dbReference type="ARBA" id="ARBA00022989"/>
    </source>
</evidence>
<evidence type="ECO:0000256" key="7">
    <source>
        <dbReference type="ARBA" id="ARBA00024340"/>
    </source>
</evidence>
<keyword evidence="3" id="KW-1003">Cell membrane</keyword>
<dbReference type="GO" id="GO:0005886">
    <property type="term" value="C:plasma membrane"/>
    <property type="evidence" value="ECO:0007669"/>
    <property type="project" value="UniProtKB-SubCell"/>
</dbReference>
<dbReference type="STRING" id="1194695.A0A5A7SZH0"/>
<evidence type="ECO:0000256" key="3">
    <source>
        <dbReference type="ARBA" id="ARBA00022475"/>
    </source>
</evidence>
<name>A0A5A7SZH0_CUCMM</name>
<comment type="similarity">
    <text evidence="7">Belongs to the DVL/RTFL small polypeptides family.</text>
</comment>
<dbReference type="InterPro" id="IPR051525">
    <property type="entry name" value="DVL_RTFL_regulatory"/>
</dbReference>
<dbReference type="GO" id="GO:0048367">
    <property type="term" value="P:shoot system development"/>
    <property type="evidence" value="ECO:0007669"/>
    <property type="project" value="UniProtKB-ARBA"/>
</dbReference>
<organism evidence="8 10">
    <name type="scientific">Cucumis melo var. makuwa</name>
    <name type="common">Oriental melon</name>
    <dbReference type="NCBI Taxonomy" id="1194695"/>
    <lineage>
        <taxon>Eukaryota</taxon>
        <taxon>Viridiplantae</taxon>
        <taxon>Streptophyta</taxon>
        <taxon>Embryophyta</taxon>
        <taxon>Tracheophyta</taxon>
        <taxon>Spermatophyta</taxon>
        <taxon>Magnoliopsida</taxon>
        <taxon>eudicotyledons</taxon>
        <taxon>Gunneridae</taxon>
        <taxon>Pentapetalae</taxon>
        <taxon>rosids</taxon>
        <taxon>fabids</taxon>
        <taxon>Cucurbitales</taxon>
        <taxon>Cucurbitaceae</taxon>
        <taxon>Benincaseae</taxon>
        <taxon>Cucumis</taxon>
    </lineage>
</organism>
<accession>A0A5A7SZH0</accession>
<dbReference type="Proteomes" id="UP000321947">
    <property type="component" value="Unassembled WGS sequence"/>
</dbReference>
<evidence type="ECO:0000313" key="11">
    <source>
        <dbReference type="Proteomes" id="UP000321947"/>
    </source>
</evidence>
<evidence type="ECO:0000256" key="6">
    <source>
        <dbReference type="ARBA" id="ARBA00023136"/>
    </source>
</evidence>
<protein>
    <submittedName>
        <fullName evidence="8">DVL-like protein</fullName>
    </submittedName>
</protein>
<keyword evidence="5" id="KW-1133">Transmembrane helix</keyword>
<keyword evidence="6" id="KW-0472">Membrane</keyword>
<dbReference type="InterPro" id="IPR012552">
    <property type="entry name" value="DVL"/>
</dbReference>
<evidence type="ECO:0000256" key="1">
    <source>
        <dbReference type="ARBA" id="ARBA00004162"/>
    </source>
</evidence>
<evidence type="ECO:0000313" key="8">
    <source>
        <dbReference type="EMBL" id="KAA0036490.1"/>
    </source>
</evidence>
<keyword evidence="4" id="KW-0812">Transmembrane</keyword>
<evidence type="ECO:0000256" key="2">
    <source>
        <dbReference type="ARBA" id="ARBA00022473"/>
    </source>
</evidence>
<dbReference type="GO" id="GO:0008285">
    <property type="term" value="P:negative regulation of cell population proliferation"/>
    <property type="evidence" value="ECO:0007669"/>
    <property type="project" value="InterPro"/>
</dbReference>
<proteinExistence type="inferred from homology"/>
<dbReference type="EMBL" id="SSTD01017328">
    <property type="protein sequence ID" value="TYJ99996.1"/>
    <property type="molecule type" value="Genomic_DNA"/>
</dbReference>
<keyword evidence="2" id="KW-0217">Developmental protein</keyword>
<dbReference type="PANTHER" id="PTHR33102">
    <property type="entry name" value="DVL19-RELATED-RELATED"/>
    <property type="match status" value="1"/>
</dbReference>
<comment type="caution">
    <text evidence="8">The sequence shown here is derived from an EMBL/GenBank/DDBJ whole genome shotgun (WGS) entry which is preliminary data.</text>
</comment>
<evidence type="ECO:0000256" key="4">
    <source>
        <dbReference type="ARBA" id="ARBA00022692"/>
    </source>
</evidence>
<dbReference type="Pfam" id="PF08137">
    <property type="entry name" value="DVL"/>
    <property type="match status" value="1"/>
</dbReference>
<dbReference type="OrthoDB" id="784420at2759"/>
<sequence>MTEEGRRLCKRTSSSACSRRSGTASFKQRCSLLVKEQRARFYILRRCVVMLVCWNYYADP</sequence>
<evidence type="ECO:0000313" key="10">
    <source>
        <dbReference type="Proteomes" id="UP000321393"/>
    </source>
</evidence>
<dbReference type="Proteomes" id="UP000321393">
    <property type="component" value="Unassembled WGS sequence"/>
</dbReference>